<dbReference type="Gene3D" id="3.40.50.150">
    <property type="entry name" value="Vaccinia Virus protein VP39"/>
    <property type="match status" value="1"/>
</dbReference>
<dbReference type="STRING" id="446468.Ndas_1640"/>
<dbReference type="InterPro" id="IPR000682">
    <property type="entry name" value="PCMT"/>
</dbReference>
<evidence type="ECO:0000256" key="7">
    <source>
        <dbReference type="ARBA" id="ARBA00022679"/>
    </source>
</evidence>
<proteinExistence type="inferred from homology"/>
<evidence type="ECO:0000256" key="10">
    <source>
        <dbReference type="ARBA" id="ARBA00031323"/>
    </source>
</evidence>
<evidence type="ECO:0000256" key="3">
    <source>
        <dbReference type="ARBA" id="ARBA00011890"/>
    </source>
</evidence>
<dbReference type="KEGG" id="nda:Ndas_1640"/>
<evidence type="ECO:0000256" key="12">
    <source>
        <dbReference type="SAM" id="MobiDB-lite"/>
    </source>
</evidence>
<organism evidence="13 14">
    <name type="scientific">Nocardiopsis dassonvillei (strain ATCC 23218 / DSM 43111 / CIP 107115 / JCM 7437 / KCTC 9190 / NBRC 14626 / NCTC 10488 / NRRL B-5397 / IMRU 509)</name>
    <name type="common">Actinomadura dassonvillei</name>
    <dbReference type="NCBI Taxonomy" id="446468"/>
    <lineage>
        <taxon>Bacteria</taxon>
        <taxon>Bacillati</taxon>
        <taxon>Actinomycetota</taxon>
        <taxon>Actinomycetes</taxon>
        <taxon>Streptosporangiales</taxon>
        <taxon>Nocardiopsidaceae</taxon>
        <taxon>Nocardiopsis</taxon>
    </lineage>
</organism>
<dbReference type="GO" id="GO:0005737">
    <property type="term" value="C:cytoplasm"/>
    <property type="evidence" value="ECO:0007669"/>
    <property type="project" value="UniProtKB-SubCell"/>
</dbReference>
<reference evidence="13 14" key="1">
    <citation type="journal article" date="2010" name="Stand. Genomic Sci.">
        <title>Complete genome sequence of Nocardiopsis dassonvillei type strain (IMRU 509).</title>
        <authorList>
            <person name="Sun H."/>
            <person name="Lapidus A."/>
            <person name="Nolan M."/>
            <person name="Lucas S."/>
            <person name="Del Rio T.G."/>
            <person name="Tice H."/>
            <person name="Cheng J.F."/>
            <person name="Tapia R."/>
            <person name="Han C."/>
            <person name="Goodwin L."/>
            <person name="Pitluck S."/>
            <person name="Pagani I."/>
            <person name="Ivanova N."/>
            <person name="Mavromatis K."/>
            <person name="Mikhailova N."/>
            <person name="Pati A."/>
            <person name="Chen A."/>
            <person name="Palaniappan K."/>
            <person name="Land M."/>
            <person name="Hauser L."/>
            <person name="Chang Y.J."/>
            <person name="Jeffries C.D."/>
            <person name="Djao O.D."/>
            <person name="Rohde M."/>
            <person name="Sikorski J."/>
            <person name="Goker M."/>
            <person name="Woyke T."/>
            <person name="Bristow J."/>
            <person name="Eisen J.A."/>
            <person name="Markowitz V."/>
            <person name="Hugenholtz P."/>
            <person name="Kyrpides N.C."/>
            <person name="Klenk H.P."/>
        </authorList>
    </citation>
    <scope>NUCLEOTIDE SEQUENCE [LARGE SCALE GENOMIC DNA]</scope>
    <source>
        <strain evidence="14">ATCC 23218 / DSM 43111 / CIP 107115 / JCM 7437 / KCTC 9190 / NBRC 14626 / NCTC 10488 / NRRL B-5397 / IMRU 509</strain>
    </source>
</reference>
<feature type="region of interest" description="Disordered" evidence="12">
    <location>
        <begin position="77"/>
        <end position="99"/>
    </location>
</feature>
<evidence type="ECO:0000256" key="6">
    <source>
        <dbReference type="ARBA" id="ARBA00022603"/>
    </source>
</evidence>
<name>D7B4M9_NOCDD</name>
<evidence type="ECO:0000256" key="9">
    <source>
        <dbReference type="ARBA" id="ARBA00030757"/>
    </source>
</evidence>
<dbReference type="GO" id="GO:0004719">
    <property type="term" value="F:protein-L-isoaspartate (D-aspartate) O-methyltransferase activity"/>
    <property type="evidence" value="ECO:0007669"/>
    <property type="project" value="UniProtKB-EC"/>
</dbReference>
<dbReference type="HOGENOM" id="CLU_037629_0_1_11"/>
<keyword evidence="14" id="KW-1185">Reference proteome</keyword>
<dbReference type="AlphaFoldDB" id="D7B4M9"/>
<dbReference type="eggNOG" id="COG2518">
    <property type="taxonomic scope" value="Bacteria"/>
</dbReference>
<keyword evidence="6" id="KW-0489">Methyltransferase</keyword>
<keyword evidence="8" id="KW-0949">S-adenosyl-L-methionine</keyword>
<accession>D7B4M9</accession>
<keyword evidence="5" id="KW-0963">Cytoplasm</keyword>
<evidence type="ECO:0000313" key="14">
    <source>
        <dbReference type="Proteomes" id="UP000002219"/>
    </source>
</evidence>
<dbReference type="CDD" id="cd02440">
    <property type="entry name" value="AdoMet_MTases"/>
    <property type="match status" value="1"/>
</dbReference>
<evidence type="ECO:0000256" key="1">
    <source>
        <dbReference type="ARBA" id="ARBA00004496"/>
    </source>
</evidence>
<dbReference type="Proteomes" id="UP000002219">
    <property type="component" value="Chromosome 1"/>
</dbReference>
<comment type="subcellular location">
    <subcellularLocation>
        <location evidence="1">Cytoplasm</location>
    </subcellularLocation>
</comment>
<dbReference type="PANTHER" id="PTHR11579">
    <property type="entry name" value="PROTEIN-L-ISOASPARTATE O-METHYLTRANSFERASE"/>
    <property type="match status" value="1"/>
</dbReference>
<evidence type="ECO:0000256" key="4">
    <source>
        <dbReference type="ARBA" id="ARBA00013346"/>
    </source>
</evidence>
<gene>
    <name evidence="13" type="ordered locus">Ndas_1640</name>
</gene>
<dbReference type="InterPro" id="IPR029063">
    <property type="entry name" value="SAM-dependent_MTases_sf"/>
</dbReference>
<dbReference type="PANTHER" id="PTHR11579:SF0">
    <property type="entry name" value="PROTEIN-L-ISOASPARTATE(D-ASPARTATE) O-METHYLTRANSFERASE"/>
    <property type="match status" value="1"/>
</dbReference>
<keyword evidence="7 13" id="KW-0808">Transferase</keyword>
<evidence type="ECO:0000256" key="11">
    <source>
        <dbReference type="ARBA" id="ARBA00031350"/>
    </source>
</evidence>
<dbReference type="GO" id="GO:0032259">
    <property type="term" value="P:methylation"/>
    <property type="evidence" value="ECO:0007669"/>
    <property type="project" value="UniProtKB-KW"/>
</dbReference>
<comment type="similarity">
    <text evidence="2">Belongs to the methyltransferase superfamily. L-isoaspartyl/D-aspartyl protein methyltransferase family.</text>
</comment>
<dbReference type="EC" id="2.1.1.77" evidence="3"/>
<dbReference type="Pfam" id="PF01135">
    <property type="entry name" value="PCMT"/>
    <property type="match status" value="1"/>
</dbReference>
<evidence type="ECO:0000313" key="13">
    <source>
        <dbReference type="EMBL" id="ADH67069.1"/>
    </source>
</evidence>
<sequence>MQRLQGNGGDVMDDLDALHTALVERLDTTATIRDAFAAHPRHLFIPDMVWPDATGLPLHRTSDPGRWTRLVYGSDAVTTQANDGGPGPRNEPSSSSSAPQVMADMIAAAGISEGMRVLEVGTGTGWNAAILAALVGEKGSVTSIEIDLGVAALARERLTGTGVTVRTAAEPPPGEVYDAVIATCAATRIPDGWFAAAEGAVLVLPWSPHPAAHSTPIVALAVREGRGSGPFVREAAFMRDRTQRPGDLPFPGLGQQPTPAADFPVGSVELIGSGMMTQLMLMMPGVRLGTGLRPFRGEPGRIVWMGVGQAWAYVWPDGTVTGGGDRALGEELGHAYRMLRGAGFPGLESFVLEAVAGQDSCRVGCAALEQHWDHSVSP</sequence>
<evidence type="ECO:0000256" key="2">
    <source>
        <dbReference type="ARBA" id="ARBA00005369"/>
    </source>
</evidence>
<evidence type="ECO:0000256" key="8">
    <source>
        <dbReference type="ARBA" id="ARBA00022691"/>
    </source>
</evidence>
<dbReference type="EMBL" id="CP002040">
    <property type="protein sequence ID" value="ADH67069.1"/>
    <property type="molecule type" value="Genomic_DNA"/>
</dbReference>
<dbReference type="SUPFAM" id="SSF53335">
    <property type="entry name" value="S-adenosyl-L-methionine-dependent methyltransferases"/>
    <property type="match status" value="1"/>
</dbReference>
<evidence type="ECO:0000256" key="5">
    <source>
        <dbReference type="ARBA" id="ARBA00022490"/>
    </source>
</evidence>
<protein>
    <recommendedName>
        <fullName evidence="4">Protein-L-isoaspartate O-methyltransferase</fullName>
        <ecNumber evidence="3">2.1.1.77</ecNumber>
    </recommendedName>
    <alternativeName>
        <fullName evidence="11">L-isoaspartyl protein carboxyl methyltransferase</fullName>
    </alternativeName>
    <alternativeName>
        <fullName evidence="9">Protein L-isoaspartyl methyltransferase</fullName>
    </alternativeName>
    <alternativeName>
        <fullName evidence="10">Protein-beta-aspartate methyltransferase</fullName>
    </alternativeName>
</protein>